<dbReference type="SUPFAM" id="SSF46785">
    <property type="entry name" value="Winged helix' DNA-binding domain"/>
    <property type="match status" value="1"/>
</dbReference>
<keyword evidence="3" id="KW-0804">Transcription</keyword>
<dbReference type="InterPro" id="IPR036388">
    <property type="entry name" value="WH-like_DNA-bd_sf"/>
</dbReference>
<dbReference type="InterPro" id="IPR036390">
    <property type="entry name" value="WH_DNA-bd_sf"/>
</dbReference>
<dbReference type="PROSITE" id="PS50949">
    <property type="entry name" value="HTH_GNTR"/>
    <property type="match status" value="1"/>
</dbReference>
<reference evidence="5" key="1">
    <citation type="submission" date="2021-04" db="EMBL/GenBank/DDBJ databases">
        <title>Devosia litorisediminis sp. nov., isolated from a sand dune.</title>
        <authorList>
            <person name="Park S."/>
            <person name="Yoon J.-H."/>
        </authorList>
    </citation>
    <scope>NUCLEOTIDE SEQUENCE</scope>
    <source>
        <strain evidence="5">BSSL-BM10</strain>
    </source>
</reference>
<protein>
    <submittedName>
        <fullName evidence="5">FadR family transcriptional regulator</fullName>
    </submittedName>
</protein>
<dbReference type="SUPFAM" id="SSF48008">
    <property type="entry name" value="GntR ligand-binding domain-like"/>
    <property type="match status" value="1"/>
</dbReference>
<keyword evidence="6" id="KW-1185">Reference proteome</keyword>
<dbReference type="PRINTS" id="PR00035">
    <property type="entry name" value="HTHGNTR"/>
</dbReference>
<dbReference type="GO" id="GO:0003677">
    <property type="term" value="F:DNA binding"/>
    <property type="evidence" value="ECO:0007669"/>
    <property type="project" value="UniProtKB-KW"/>
</dbReference>
<dbReference type="PANTHER" id="PTHR43537">
    <property type="entry name" value="TRANSCRIPTIONAL REGULATOR, GNTR FAMILY"/>
    <property type="match status" value="1"/>
</dbReference>
<sequence>MISPRPPVEPADTSVRARSAVEALVLDIRGLIDSELLRVGDALPSERELCERFSTSRNTVREAMRMLKAYGVVEVRPKVGATIIDNRMARAFDLFTFNTIEISRKTFTDIQGFRTLIEVNSVDAMFDNLTDEHLAVLNAANTAMGNAETKSDASEADFNFHVGLVRILDNDALIELYRIMKPVIIGIMEKGKSRQDFRTNTFEQHAAVIEALAARDRISYQYALQFHLNMGFNTFGE</sequence>
<keyword evidence="1" id="KW-0805">Transcription regulation</keyword>
<dbReference type="Pfam" id="PF00392">
    <property type="entry name" value="GntR"/>
    <property type="match status" value="1"/>
</dbReference>
<dbReference type="AlphaFoldDB" id="A0A942EAT0"/>
<dbReference type="Gene3D" id="1.10.10.10">
    <property type="entry name" value="Winged helix-like DNA-binding domain superfamily/Winged helix DNA-binding domain"/>
    <property type="match status" value="1"/>
</dbReference>
<evidence type="ECO:0000256" key="2">
    <source>
        <dbReference type="ARBA" id="ARBA00023125"/>
    </source>
</evidence>
<dbReference type="Proteomes" id="UP000678281">
    <property type="component" value="Unassembled WGS sequence"/>
</dbReference>
<evidence type="ECO:0000313" key="5">
    <source>
        <dbReference type="EMBL" id="MBS3848969.1"/>
    </source>
</evidence>
<gene>
    <name evidence="5" type="ORF">KD146_09720</name>
</gene>
<dbReference type="InterPro" id="IPR000524">
    <property type="entry name" value="Tscrpt_reg_HTH_GntR"/>
</dbReference>
<dbReference type="Pfam" id="PF07729">
    <property type="entry name" value="FCD"/>
    <property type="match status" value="1"/>
</dbReference>
<dbReference type="Gene3D" id="1.20.120.530">
    <property type="entry name" value="GntR ligand-binding domain-like"/>
    <property type="match status" value="1"/>
</dbReference>
<dbReference type="PANTHER" id="PTHR43537:SF5">
    <property type="entry name" value="UXU OPERON TRANSCRIPTIONAL REGULATOR"/>
    <property type="match status" value="1"/>
</dbReference>
<dbReference type="SMART" id="SM00345">
    <property type="entry name" value="HTH_GNTR"/>
    <property type="match status" value="1"/>
</dbReference>
<evidence type="ECO:0000259" key="4">
    <source>
        <dbReference type="PROSITE" id="PS50949"/>
    </source>
</evidence>
<evidence type="ECO:0000256" key="1">
    <source>
        <dbReference type="ARBA" id="ARBA00023015"/>
    </source>
</evidence>
<dbReference type="CDD" id="cd07377">
    <property type="entry name" value="WHTH_GntR"/>
    <property type="match status" value="1"/>
</dbReference>
<dbReference type="SMART" id="SM00895">
    <property type="entry name" value="FCD"/>
    <property type="match status" value="1"/>
</dbReference>
<dbReference type="GO" id="GO:0003700">
    <property type="term" value="F:DNA-binding transcription factor activity"/>
    <property type="evidence" value="ECO:0007669"/>
    <property type="project" value="InterPro"/>
</dbReference>
<dbReference type="InterPro" id="IPR011711">
    <property type="entry name" value="GntR_C"/>
</dbReference>
<keyword evidence="2" id="KW-0238">DNA-binding</keyword>
<evidence type="ECO:0000313" key="6">
    <source>
        <dbReference type="Proteomes" id="UP000678281"/>
    </source>
</evidence>
<dbReference type="RefSeq" id="WP_212658476.1">
    <property type="nucleotide sequence ID" value="NZ_JAGXTP010000001.1"/>
</dbReference>
<name>A0A942EAT0_9HYPH</name>
<dbReference type="EMBL" id="JAGXTP010000001">
    <property type="protein sequence ID" value="MBS3848969.1"/>
    <property type="molecule type" value="Genomic_DNA"/>
</dbReference>
<feature type="domain" description="HTH gntR-type" evidence="4">
    <location>
        <begin position="18"/>
        <end position="86"/>
    </location>
</feature>
<organism evidence="5 6">
    <name type="scientific">Devosia litorisediminis</name>
    <dbReference type="NCBI Taxonomy" id="2829817"/>
    <lineage>
        <taxon>Bacteria</taxon>
        <taxon>Pseudomonadati</taxon>
        <taxon>Pseudomonadota</taxon>
        <taxon>Alphaproteobacteria</taxon>
        <taxon>Hyphomicrobiales</taxon>
        <taxon>Devosiaceae</taxon>
        <taxon>Devosia</taxon>
    </lineage>
</organism>
<comment type="caution">
    <text evidence="5">The sequence shown here is derived from an EMBL/GenBank/DDBJ whole genome shotgun (WGS) entry which is preliminary data.</text>
</comment>
<evidence type="ECO:0000256" key="3">
    <source>
        <dbReference type="ARBA" id="ARBA00023163"/>
    </source>
</evidence>
<dbReference type="InterPro" id="IPR008920">
    <property type="entry name" value="TF_FadR/GntR_C"/>
</dbReference>
<proteinExistence type="predicted"/>
<accession>A0A942EAT0</accession>